<evidence type="ECO:0000256" key="4">
    <source>
        <dbReference type="PROSITE-ProRule" id="PRU01161"/>
    </source>
</evidence>
<feature type="short sequence motif" description="GXGXXG" evidence="4">
    <location>
        <begin position="40"/>
        <end position="45"/>
    </location>
</feature>
<evidence type="ECO:0000256" key="2">
    <source>
        <dbReference type="ARBA" id="ARBA00022963"/>
    </source>
</evidence>
<reference evidence="6" key="1">
    <citation type="submission" date="2022-11" db="EMBL/GenBank/DDBJ databases">
        <title>Marilongibacter aestuarii gen. nov., sp. nov., isolated from tidal flat sediment.</title>
        <authorList>
            <person name="Jiayan W."/>
        </authorList>
    </citation>
    <scope>NUCLEOTIDE SEQUENCE</scope>
    <source>
        <strain evidence="6">Z1-6</strain>
    </source>
</reference>
<dbReference type="PROSITE" id="PS51635">
    <property type="entry name" value="PNPLA"/>
    <property type="match status" value="1"/>
</dbReference>
<dbReference type="Gene3D" id="3.10.20.310">
    <property type="entry name" value="membrane protein fhac"/>
    <property type="match status" value="1"/>
</dbReference>
<proteinExistence type="predicted"/>
<dbReference type="Gene3D" id="3.40.1090.10">
    <property type="entry name" value="Cytosolic phospholipase A2 catalytic domain"/>
    <property type="match status" value="2"/>
</dbReference>
<dbReference type="PANTHER" id="PTHR14226:SF76">
    <property type="entry name" value="NTE FAMILY PROTEIN RSSA"/>
    <property type="match status" value="1"/>
</dbReference>
<evidence type="ECO:0000256" key="3">
    <source>
        <dbReference type="ARBA" id="ARBA00023098"/>
    </source>
</evidence>
<dbReference type="RefSeq" id="WP_343333627.1">
    <property type="nucleotide sequence ID" value="NZ_JAPOHD010000027.1"/>
</dbReference>
<organism evidence="6 7">
    <name type="scientific">Draconibacterium aestuarii</name>
    <dbReference type="NCBI Taxonomy" id="2998507"/>
    <lineage>
        <taxon>Bacteria</taxon>
        <taxon>Pseudomonadati</taxon>
        <taxon>Bacteroidota</taxon>
        <taxon>Bacteroidia</taxon>
        <taxon>Marinilabiliales</taxon>
        <taxon>Prolixibacteraceae</taxon>
        <taxon>Draconibacterium</taxon>
    </lineage>
</organism>
<protein>
    <submittedName>
        <fullName evidence="6">Patatin-like phospholipase family protein</fullName>
    </submittedName>
</protein>
<evidence type="ECO:0000259" key="5">
    <source>
        <dbReference type="PROSITE" id="PS51635"/>
    </source>
</evidence>
<accession>A0A9X3F657</accession>
<sequence length="675" mass="75260">MIRFLPALFLAFILVYAYKGYAQETDAAKTKPKIGLVLSGGGAKGMAHIGVIKVLEEAGIKPDIITGTSMGSIIGSLYAVGYTAVELSDINKNANWEYLLTDNVRLRKVAMDEKREIRKYLFVIPIQDNKINLPAGLIEGQQLEAYFSKLLWPLTAHEDFNNLPIPFHCMSVDMVSGNVIEHQSGNLVKAIRASMAIPTVFSPVLIDSMLLVDGGVARNFPVQEAIDMGADIIIGIYVGFQEDVEAADLQSMTDILSRSIALAGIVDARKQLPKCDVLIVPDLGDYGAGDFNKSTIIQQLGEDAARKQFDELEAIAASTQSSFKPVEKLEKAERILVSGFEVEGLQYQSKKFVLSVSGLHKGDSLSIADINEAIEFMYGTQHFRKLTFALKENKDRNGYILVFHVIENSRALFKIAPSYDDDLGVGIVTNFTLRNMVGPATRMLVSMYIAENPGLEISLNKTVGEKQNLSDCFYLRSYGYNLPFYDKGDRLGNYKHGFFEGGYGLRYLLGLNHQIGANGFFKHNRLIPHSDLRSIYPEADFDRFQSGDWGYRLFYKVNTTDDFYFPKKGIKLEVDFAHSMAVRSKMKGVKDVSINYFIIESNAPYATLMIDHNWFKTFARRVTFNFGAGAGFTSEDSGPTVCFCLVVHNWETLVYSSKTWPDSTLAKFTPPMLLV</sequence>
<name>A0A9X3F657_9BACT</name>
<feature type="domain" description="PNPLA" evidence="5">
    <location>
        <begin position="36"/>
        <end position="226"/>
    </location>
</feature>
<dbReference type="Pfam" id="PF01734">
    <property type="entry name" value="Patatin"/>
    <property type="match status" value="1"/>
</dbReference>
<dbReference type="InterPro" id="IPR016035">
    <property type="entry name" value="Acyl_Trfase/lysoPLipase"/>
</dbReference>
<evidence type="ECO:0000256" key="1">
    <source>
        <dbReference type="ARBA" id="ARBA00022801"/>
    </source>
</evidence>
<comment type="caution">
    <text evidence="6">The sequence shown here is derived from an EMBL/GenBank/DDBJ whole genome shotgun (WGS) entry which is preliminary data.</text>
</comment>
<dbReference type="CDD" id="cd07205">
    <property type="entry name" value="Pat_PNPLA6_PNPLA7_NTE1_like"/>
    <property type="match status" value="1"/>
</dbReference>
<keyword evidence="7" id="KW-1185">Reference proteome</keyword>
<feature type="active site" description="Proton acceptor" evidence="4">
    <location>
        <position position="213"/>
    </location>
</feature>
<gene>
    <name evidence="6" type="ORF">OU798_13135</name>
</gene>
<dbReference type="PANTHER" id="PTHR14226">
    <property type="entry name" value="NEUROPATHY TARGET ESTERASE/SWISS CHEESE D.MELANOGASTER"/>
    <property type="match status" value="1"/>
</dbReference>
<keyword evidence="3 4" id="KW-0443">Lipid metabolism</keyword>
<keyword evidence="2 4" id="KW-0442">Lipid degradation</keyword>
<evidence type="ECO:0000313" key="7">
    <source>
        <dbReference type="Proteomes" id="UP001145087"/>
    </source>
</evidence>
<dbReference type="InterPro" id="IPR002641">
    <property type="entry name" value="PNPLA_dom"/>
</dbReference>
<keyword evidence="1 4" id="KW-0378">Hydrolase</keyword>
<dbReference type="GO" id="GO:0016042">
    <property type="term" value="P:lipid catabolic process"/>
    <property type="evidence" value="ECO:0007669"/>
    <property type="project" value="UniProtKB-UniRule"/>
</dbReference>
<dbReference type="EMBL" id="JAPOHD010000027">
    <property type="protein sequence ID" value="MCY1721296.1"/>
    <property type="molecule type" value="Genomic_DNA"/>
</dbReference>
<dbReference type="GO" id="GO:0016787">
    <property type="term" value="F:hydrolase activity"/>
    <property type="evidence" value="ECO:0007669"/>
    <property type="project" value="UniProtKB-UniRule"/>
</dbReference>
<feature type="short sequence motif" description="GXSXG" evidence="4">
    <location>
        <begin position="67"/>
        <end position="71"/>
    </location>
</feature>
<dbReference type="SUPFAM" id="SSF52151">
    <property type="entry name" value="FabD/lysophospholipase-like"/>
    <property type="match status" value="1"/>
</dbReference>
<feature type="short sequence motif" description="DGA/G" evidence="4">
    <location>
        <begin position="213"/>
        <end position="215"/>
    </location>
</feature>
<dbReference type="AlphaFoldDB" id="A0A9X3F657"/>
<feature type="active site" description="Nucleophile" evidence="4">
    <location>
        <position position="69"/>
    </location>
</feature>
<dbReference type="InterPro" id="IPR050301">
    <property type="entry name" value="NTE"/>
</dbReference>
<evidence type="ECO:0000313" key="6">
    <source>
        <dbReference type="EMBL" id="MCY1721296.1"/>
    </source>
</evidence>
<dbReference type="Gene3D" id="2.40.160.50">
    <property type="entry name" value="membrane protein fhac: a member of the omp85/tpsb transporter family"/>
    <property type="match status" value="1"/>
</dbReference>
<dbReference type="Proteomes" id="UP001145087">
    <property type="component" value="Unassembled WGS sequence"/>
</dbReference>